<sequence length="138" mass="14965">MAGAGRGAGDGRFGFAPELFAELEGAPLVTSAAPTSTGDGLLMARRVGAGLQGLGRYLPPHDDGDPRVDWLHRPQLVVQERPPREIYVDRSGRRWIAEPPSRTIPSRSSRSPEWTWTSVRGCGESMGGLCLGRMPWGR</sequence>
<organism evidence="1 2">
    <name type="scientific">Nonomuraea monospora</name>
    <dbReference type="NCBI Taxonomy" id="568818"/>
    <lineage>
        <taxon>Bacteria</taxon>
        <taxon>Bacillati</taxon>
        <taxon>Actinomycetota</taxon>
        <taxon>Actinomycetes</taxon>
        <taxon>Streptosporangiales</taxon>
        <taxon>Streptosporangiaceae</taxon>
        <taxon>Nonomuraea</taxon>
    </lineage>
</organism>
<gene>
    <name evidence="1" type="ORF">GCM10009850_053690</name>
</gene>
<proteinExistence type="predicted"/>
<name>A0ABN3CKL6_9ACTN</name>
<dbReference type="Proteomes" id="UP001499843">
    <property type="component" value="Unassembled WGS sequence"/>
</dbReference>
<keyword evidence="2" id="KW-1185">Reference proteome</keyword>
<evidence type="ECO:0000313" key="2">
    <source>
        <dbReference type="Proteomes" id="UP001499843"/>
    </source>
</evidence>
<evidence type="ECO:0000313" key="1">
    <source>
        <dbReference type="EMBL" id="GAA2209910.1"/>
    </source>
</evidence>
<dbReference type="InterPro" id="IPR027477">
    <property type="entry name" value="Succ_DH/fumarate_Rdtase_cat_sf"/>
</dbReference>
<comment type="caution">
    <text evidence="1">The sequence shown here is derived from an EMBL/GenBank/DDBJ whole genome shotgun (WGS) entry which is preliminary data.</text>
</comment>
<dbReference type="Gene3D" id="3.90.700.10">
    <property type="entry name" value="Succinate dehydrogenase/fumarate reductase flavoprotein, catalytic domain"/>
    <property type="match status" value="1"/>
</dbReference>
<accession>A0ABN3CKL6</accession>
<protein>
    <submittedName>
        <fullName evidence="1">Uncharacterized protein</fullName>
    </submittedName>
</protein>
<dbReference type="Gene3D" id="3.50.50.60">
    <property type="entry name" value="FAD/NAD(P)-binding domain"/>
    <property type="match status" value="1"/>
</dbReference>
<dbReference type="EMBL" id="BAAAQX010000014">
    <property type="protein sequence ID" value="GAA2209910.1"/>
    <property type="molecule type" value="Genomic_DNA"/>
</dbReference>
<reference evidence="1 2" key="1">
    <citation type="journal article" date="2019" name="Int. J. Syst. Evol. Microbiol.">
        <title>The Global Catalogue of Microorganisms (GCM) 10K type strain sequencing project: providing services to taxonomists for standard genome sequencing and annotation.</title>
        <authorList>
            <consortium name="The Broad Institute Genomics Platform"/>
            <consortium name="The Broad Institute Genome Sequencing Center for Infectious Disease"/>
            <person name="Wu L."/>
            <person name="Ma J."/>
        </authorList>
    </citation>
    <scope>NUCLEOTIDE SEQUENCE [LARGE SCALE GENOMIC DNA]</scope>
    <source>
        <strain evidence="1 2">JCM 16114</strain>
    </source>
</reference>
<dbReference type="InterPro" id="IPR036188">
    <property type="entry name" value="FAD/NAD-bd_sf"/>
</dbReference>